<dbReference type="NCBIfam" id="TIGR01484">
    <property type="entry name" value="HAD-SF-IIB"/>
    <property type="match status" value="1"/>
</dbReference>
<dbReference type="RefSeq" id="WP_154436048.1">
    <property type="nucleotide sequence ID" value="NZ_VUNC01000008.1"/>
</dbReference>
<dbReference type="GO" id="GO:0000287">
    <property type="term" value="F:magnesium ion binding"/>
    <property type="evidence" value="ECO:0007669"/>
    <property type="project" value="TreeGrafter"/>
</dbReference>
<dbReference type="PANTHER" id="PTHR10000">
    <property type="entry name" value="PHOSPHOSERINE PHOSPHATASE"/>
    <property type="match status" value="1"/>
</dbReference>
<dbReference type="AlphaFoldDB" id="A0A6N7XDF4"/>
<dbReference type="EMBL" id="VUNC01000008">
    <property type="protein sequence ID" value="MST73327.1"/>
    <property type="molecule type" value="Genomic_DNA"/>
</dbReference>
<protein>
    <submittedName>
        <fullName evidence="1">HAD family phosphatase</fullName>
    </submittedName>
</protein>
<evidence type="ECO:0000313" key="1">
    <source>
        <dbReference type="EMBL" id="MST73327.1"/>
    </source>
</evidence>
<dbReference type="InterPro" id="IPR036412">
    <property type="entry name" value="HAD-like_sf"/>
</dbReference>
<comment type="caution">
    <text evidence="1">The sequence shown here is derived from an EMBL/GenBank/DDBJ whole genome shotgun (WGS) entry which is preliminary data.</text>
</comment>
<keyword evidence="2" id="KW-1185">Reference proteome</keyword>
<dbReference type="Gene3D" id="3.30.1240.10">
    <property type="match status" value="1"/>
</dbReference>
<dbReference type="Gene3D" id="3.40.50.1000">
    <property type="entry name" value="HAD superfamily/HAD-like"/>
    <property type="match status" value="1"/>
</dbReference>
<sequence>MIRLALTDLDDTLIPFGADGASPKALSAIHRMLDAGLEFGPVTGRLPSAMGWMLGGDPRCCATGAFANGQVIRIDGETVKVISIASDLLQRVADVLDEADVPAWLAIYDETGEEPARLVTSRPQSVGENPPDTWGRSVCGTAARVEPGGHVKANVQCSCDRYQMVEVRDLLRREVPELSFVLPSLTARVIDVNVAGWDKGDGVRLIARELGIPIDQVAVFGDSENDLAMIESVPNSVAVANASQAVRDAARWHIGPAADDSVADALLQIADSAARGEDPAFMR</sequence>
<dbReference type="InterPro" id="IPR006379">
    <property type="entry name" value="HAD-SF_hydro_IIB"/>
</dbReference>
<dbReference type="GO" id="GO:0016791">
    <property type="term" value="F:phosphatase activity"/>
    <property type="evidence" value="ECO:0007669"/>
    <property type="project" value="TreeGrafter"/>
</dbReference>
<dbReference type="Proteomes" id="UP000469325">
    <property type="component" value="Unassembled WGS sequence"/>
</dbReference>
<name>A0A6N7XDF4_9ACTN</name>
<gene>
    <name evidence="1" type="ORF">FYJ68_09460</name>
</gene>
<dbReference type="InterPro" id="IPR023214">
    <property type="entry name" value="HAD_sf"/>
</dbReference>
<dbReference type="GO" id="GO:0005829">
    <property type="term" value="C:cytosol"/>
    <property type="evidence" value="ECO:0007669"/>
    <property type="project" value="TreeGrafter"/>
</dbReference>
<dbReference type="PANTHER" id="PTHR10000:SF8">
    <property type="entry name" value="HAD SUPERFAMILY HYDROLASE-LIKE, TYPE 3"/>
    <property type="match status" value="1"/>
</dbReference>
<organism evidence="1 2">
    <name type="scientific">Olsenella porci</name>
    <dbReference type="NCBI Taxonomy" id="2652279"/>
    <lineage>
        <taxon>Bacteria</taxon>
        <taxon>Bacillati</taxon>
        <taxon>Actinomycetota</taxon>
        <taxon>Coriobacteriia</taxon>
        <taxon>Coriobacteriales</taxon>
        <taxon>Atopobiaceae</taxon>
        <taxon>Olsenella</taxon>
    </lineage>
</organism>
<dbReference type="SUPFAM" id="SSF56784">
    <property type="entry name" value="HAD-like"/>
    <property type="match status" value="1"/>
</dbReference>
<dbReference type="Pfam" id="PF08282">
    <property type="entry name" value="Hydrolase_3"/>
    <property type="match status" value="1"/>
</dbReference>
<proteinExistence type="predicted"/>
<accession>A0A6N7XDF4</accession>
<evidence type="ECO:0000313" key="2">
    <source>
        <dbReference type="Proteomes" id="UP000469325"/>
    </source>
</evidence>
<reference evidence="1 2" key="1">
    <citation type="submission" date="2019-08" db="EMBL/GenBank/DDBJ databases">
        <title>In-depth cultivation of the pig gut microbiome towards novel bacterial diversity and tailored functional studies.</title>
        <authorList>
            <person name="Wylensek D."/>
            <person name="Hitch T.C.A."/>
            <person name="Clavel T."/>
        </authorList>
    </citation>
    <scope>NUCLEOTIDE SEQUENCE [LARGE SCALE GENOMIC DNA]</scope>
    <source>
        <strain evidence="1 2">CA-Schmier-601-WT-1</strain>
    </source>
</reference>